<dbReference type="CDD" id="cd01448">
    <property type="entry name" value="TST_Repeat_1"/>
    <property type="match status" value="1"/>
</dbReference>
<evidence type="ECO:0000256" key="2">
    <source>
        <dbReference type="ARBA" id="ARBA00022737"/>
    </source>
</evidence>
<proteinExistence type="predicted"/>
<organism evidence="4 5">
    <name type="scientific">Acrasis kona</name>
    <dbReference type="NCBI Taxonomy" id="1008807"/>
    <lineage>
        <taxon>Eukaryota</taxon>
        <taxon>Discoba</taxon>
        <taxon>Heterolobosea</taxon>
        <taxon>Tetramitia</taxon>
        <taxon>Eutetramitia</taxon>
        <taxon>Acrasidae</taxon>
        <taxon>Acrasis</taxon>
    </lineage>
</organism>
<dbReference type="PANTHER" id="PTHR11364">
    <property type="entry name" value="THIOSULFATE SULFERTANSFERASE"/>
    <property type="match status" value="1"/>
</dbReference>
<dbReference type="Gene3D" id="3.40.250.10">
    <property type="entry name" value="Rhodanese-like domain"/>
    <property type="match status" value="2"/>
</dbReference>
<dbReference type="SUPFAM" id="SSF52821">
    <property type="entry name" value="Rhodanese/Cell cycle control phosphatase"/>
    <property type="match status" value="2"/>
</dbReference>
<dbReference type="Pfam" id="PF00581">
    <property type="entry name" value="Rhodanese"/>
    <property type="match status" value="2"/>
</dbReference>
<dbReference type="InterPro" id="IPR036873">
    <property type="entry name" value="Rhodanese-like_dom_sf"/>
</dbReference>
<dbReference type="AlphaFoldDB" id="A0AAW2Z2L7"/>
<dbReference type="InterPro" id="IPR001763">
    <property type="entry name" value="Rhodanese-like_dom"/>
</dbReference>
<feature type="domain" description="Rhodanese" evidence="3">
    <location>
        <begin position="163"/>
        <end position="269"/>
    </location>
</feature>
<reference evidence="4 5" key="1">
    <citation type="submission" date="2024-03" db="EMBL/GenBank/DDBJ databases">
        <title>The Acrasis kona genome and developmental transcriptomes reveal deep origins of eukaryotic multicellular pathways.</title>
        <authorList>
            <person name="Sheikh S."/>
            <person name="Fu C.-J."/>
            <person name="Brown M.W."/>
            <person name="Baldauf S.L."/>
        </authorList>
    </citation>
    <scope>NUCLEOTIDE SEQUENCE [LARGE SCALE GENOMIC DNA]</scope>
    <source>
        <strain evidence="4 5">ATCC MYA-3509</strain>
    </source>
</reference>
<keyword evidence="1" id="KW-0808">Transferase</keyword>
<evidence type="ECO:0000313" key="5">
    <source>
        <dbReference type="Proteomes" id="UP001431209"/>
    </source>
</evidence>
<dbReference type="CDD" id="cd01449">
    <property type="entry name" value="TST_Repeat_2"/>
    <property type="match status" value="1"/>
</dbReference>
<sequence>MIEAHISLVDPCEIKGFIPIDASWFLPTSSRNAHQEYLQKRIPGARFFDLEKCSRDSIYPHMLPEPKQFSETMHQLGIQNSDHIVIYDSLGMFSSPRVWFTFKYFGHENVHLLNGGLSAYIESNLPLESSTTDPSFKVSDYPIPTPNTNWIADYQDVMKVAVGQSESIIIDARPHERWSGVSPEPRPGIPSGHIPHSISVPFSKLLINGKYRNKQDLMQVFANSNVDMNRTLITSCGSGISACVDLVGLLLVGKKDVKLYDESWTGYVHPTRAGGNPELIQK</sequence>
<evidence type="ECO:0000256" key="1">
    <source>
        <dbReference type="ARBA" id="ARBA00022679"/>
    </source>
</evidence>
<protein>
    <submittedName>
        <fullName evidence="4">Thiosulfate MPST</fullName>
    </submittedName>
</protein>
<keyword evidence="2" id="KW-0677">Repeat</keyword>
<dbReference type="GO" id="GO:0005739">
    <property type="term" value="C:mitochondrion"/>
    <property type="evidence" value="ECO:0007669"/>
    <property type="project" value="TreeGrafter"/>
</dbReference>
<dbReference type="EMBL" id="JAOPGA020000901">
    <property type="protein sequence ID" value="KAL0482842.1"/>
    <property type="molecule type" value="Genomic_DNA"/>
</dbReference>
<comment type="caution">
    <text evidence="4">The sequence shown here is derived from an EMBL/GenBank/DDBJ whole genome shotgun (WGS) entry which is preliminary data.</text>
</comment>
<accession>A0AAW2Z2L7</accession>
<evidence type="ECO:0000313" key="4">
    <source>
        <dbReference type="EMBL" id="KAL0482842.1"/>
    </source>
</evidence>
<keyword evidence="5" id="KW-1185">Reference proteome</keyword>
<dbReference type="PANTHER" id="PTHR11364:SF27">
    <property type="entry name" value="SULFURTRANSFERASE"/>
    <property type="match status" value="1"/>
</dbReference>
<name>A0AAW2Z2L7_9EUKA</name>
<gene>
    <name evidence="4" type="ORF">AKO1_014144</name>
</gene>
<dbReference type="SMART" id="SM00450">
    <property type="entry name" value="RHOD"/>
    <property type="match status" value="2"/>
</dbReference>
<feature type="domain" description="Rhodanese" evidence="3">
    <location>
        <begin position="13"/>
        <end position="129"/>
    </location>
</feature>
<dbReference type="Proteomes" id="UP001431209">
    <property type="component" value="Unassembled WGS sequence"/>
</dbReference>
<dbReference type="GO" id="GO:0004792">
    <property type="term" value="F:thiosulfate-cyanide sulfurtransferase activity"/>
    <property type="evidence" value="ECO:0007669"/>
    <property type="project" value="TreeGrafter"/>
</dbReference>
<evidence type="ECO:0000259" key="3">
    <source>
        <dbReference type="PROSITE" id="PS50206"/>
    </source>
</evidence>
<dbReference type="InterPro" id="IPR045078">
    <property type="entry name" value="TST/MPST-like"/>
</dbReference>
<dbReference type="PROSITE" id="PS50206">
    <property type="entry name" value="RHODANESE_3"/>
    <property type="match status" value="2"/>
</dbReference>